<protein>
    <submittedName>
        <fullName evidence="2">Uncharacterized protein</fullName>
    </submittedName>
</protein>
<dbReference type="Proteomes" id="UP000835052">
    <property type="component" value="Unassembled WGS sequence"/>
</dbReference>
<keyword evidence="1" id="KW-0732">Signal</keyword>
<accession>A0A8S1HY38</accession>
<evidence type="ECO:0000313" key="3">
    <source>
        <dbReference type="Proteomes" id="UP000835052"/>
    </source>
</evidence>
<dbReference type="OrthoDB" id="5853807at2759"/>
<evidence type="ECO:0000313" key="2">
    <source>
        <dbReference type="EMBL" id="CAD6199808.1"/>
    </source>
</evidence>
<comment type="caution">
    <text evidence="2">The sequence shown here is derived from an EMBL/GenBank/DDBJ whole genome shotgun (WGS) entry which is preliminary data.</text>
</comment>
<feature type="chain" id="PRO_5035870005" evidence="1">
    <location>
        <begin position="18"/>
        <end position="318"/>
    </location>
</feature>
<sequence length="318" mass="34943">MLVRCLLAAALISLVQAKCEDGVDNVIKFSDSTKGKGKVLFKDIEVTTYDDKKKPVCTKSGKALFSLPGHFKLHKGTVEVVEPLTDEPELKLALNVEKDSWMIGVVCENGKSKNQFVPDQLCQYDLCKLAPRVCDLAKLKTGQPIDLTAFVGKDPIDIGALPIPQLGGDWKIGAKIVQNGKTLAGLQLGNGRQWLSIDSKEGAGGAMDFTKLPGQPSFDHGELKRSIAHQLMMRLLIFIITLISLSSVSSQENHKGNIVVDVFHRIQAFFTFICTRCEEVIAMADEAIDNESLRRDADQLCDSSIHQENLQKFCKDVG</sequence>
<dbReference type="AlphaFoldDB" id="A0A8S1HY38"/>
<gene>
    <name evidence="2" type="ORF">CAUJ_LOCUS15707</name>
</gene>
<feature type="signal peptide" evidence="1">
    <location>
        <begin position="1"/>
        <end position="17"/>
    </location>
</feature>
<proteinExistence type="predicted"/>
<name>A0A8S1HY38_9PELO</name>
<organism evidence="2 3">
    <name type="scientific">Caenorhabditis auriculariae</name>
    <dbReference type="NCBI Taxonomy" id="2777116"/>
    <lineage>
        <taxon>Eukaryota</taxon>
        <taxon>Metazoa</taxon>
        <taxon>Ecdysozoa</taxon>
        <taxon>Nematoda</taxon>
        <taxon>Chromadorea</taxon>
        <taxon>Rhabditida</taxon>
        <taxon>Rhabditina</taxon>
        <taxon>Rhabditomorpha</taxon>
        <taxon>Rhabditoidea</taxon>
        <taxon>Rhabditidae</taxon>
        <taxon>Peloderinae</taxon>
        <taxon>Caenorhabditis</taxon>
    </lineage>
</organism>
<reference evidence="2" key="1">
    <citation type="submission" date="2020-10" db="EMBL/GenBank/DDBJ databases">
        <authorList>
            <person name="Kikuchi T."/>
        </authorList>
    </citation>
    <scope>NUCLEOTIDE SEQUENCE</scope>
    <source>
        <strain evidence="2">NKZ352</strain>
    </source>
</reference>
<dbReference type="EMBL" id="CAJGYM010000205">
    <property type="protein sequence ID" value="CAD6199808.1"/>
    <property type="molecule type" value="Genomic_DNA"/>
</dbReference>
<evidence type="ECO:0000256" key="1">
    <source>
        <dbReference type="SAM" id="SignalP"/>
    </source>
</evidence>
<keyword evidence="3" id="KW-1185">Reference proteome</keyword>